<gene>
    <name evidence="1" type="ORF">MRB53_013181</name>
</gene>
<dbReference type="Proteomes" id="UP001234297">
    <property type="component" value="Chromosome 4"/>
</dbReference>
<accession>A0ACC2K7C4</accession>
<name>A0ACC2K7C4_PERAE</name>
<protein>
    <submittedName>
        <fullName evidence="1">Uncharacterized protein</fullName>
    </submittedName>
</protein>
<proteinExistence type="predicted"/>
<organism evidence="1 2">
    <name type="scientific">Persea americana</name>
    <name type="common">Avocado</name>
    <dbReference type="NCBI Taxonomy" id="3435"/>
    <lineage>
        <taxon>Eukaryota</taxon>
        <taxon>Viridiplantae</taxon>
        <taxon>Streptophyta</taxon>
        <taxon>Embryophyta</taxon>
        <taxon>Tracheophyta</taxon>
        <taxon>Spermatophyta</taxon>
        <taxon>Magnoliopsida</taxon>
        <taxon>Magnoliidae</taxon>
        <taxon>Laurales</taxon>
        <taxon>Lauraceae</taxon>
        <taxon>Persea</taxon>
    </lineage>
</organism>
<comment type="caution">
    <text evidence="1">The sequence shown here is derived from an EMBL/GenBank/DDBJ whole genome shotgun (WGS) entry which is preliminary data.</text>
</comment>
<keyword evidence="2" id="KW-1185">Reference proteome</keyword>
<sequence length="309" mass="33792">MKANAANNEGNTALDTLEQIPARDSDANVANDSNCRRMTIIKQLKARKRANPASLTDMQMKLIAVVGLIVTVTFQALATDRAKIRRSDRIIKGPIALERNRRVTDRAIEEDRFTTALDWTSLEILHAGNKGGAMLLRAAIAAEIRLLQIQAAIWIGFFPVGPVSPSPESLPHPVAGEGGSPPLPSVIVRVVAAASHPSGRRTQFYYRNRTVEEEEGGPAAGQGAKLDVGRWFLKLKYPIYVVVVYAEPFRLDPTVEFQNSCRLHFVAAAFEDKLMIPIFDADSHIMMACRSLFLSFLPLADGGGRGAFG</sequence>
<reference evidence="1 2" key="1">
    <citation type="journal article" date="2022" name="Hortic Res">
        <title>A haplotype resolved chromosomal level avocado genome allows analysis of novel avocado genes.</title>
        <authorList>
            <person name="Nath O."/>
            <person name="Fletcher S.J."/>
            <person name="Hayward A."/>
            <person name="Shaw L.M."/>
            <person name="Masouleh A.K."/>
            <person name="Furtado A."/>
            <person name="Henry R.J."/>
            <person name="Mitter N."/>
        </authorList>
    </citation>
    <scope>NUCLEOTIDE SEQUENCE [LARGE SCALE GENOMIC DNA]</scope>
    <source>
        <strain evidence="2">cv. Hass</strain>
    </source>
</reference>
<dbReference type="EMBL" id="CM056812">
    <property type="protein sequence ID" value="KAJ8616995.1"/>
    <property type="molecule type" value="Genomic_DNA"/>
</dbReference>
<evidence type="ECO:0000313" key="1">
    <source>
        <dbReference type="EMBL" id="KAJ8616995.1"/>
    </source>
</evidence>
<evidence type="ECO:0000313" key="2">
    <source>
        <dbReference type="Proteomes" id="UP001234297"/>
    </source>
</evidence>